<dbReference type="PANTHER" id="PTHR42711:SF19">
    <property type="entry name" value="DOXORUBICIN RESISTANCE ATP-BINDING PROTEIN DRRA"/>
    <property type="match status" value="1"/>
</dbReference>
<dbReference type="GO" id="GO:0043215">
    <property type="term" value="P:daunorubicin transport"/>
    <property type="evidence" value="ECO:0007669"/>
    <property type="project" value="InterPro"/>
</dbReference>
<keyword evidence="12" id="KW-1185">Reference proteome</keyword>
<dbReference type="InterPro" id="IPR025302">
    <property type="entry name" value="DrrA1/2-like_C"/>
</dbReference>
<dbReference type="InterPro" id="IPR005894">
    <property type="entry name" value="DrrA"/>
</dbReference>
<dbReference type="GO" id="GO:0005886">
    <property type="term" value="C:plasma membrane"/>
    <property type="evidence" value="ECO:0007669"/>
    <property type="project" value="UniProtKB-SubCell"/>
</dbReference>
<dbReference type="InterPro" id="IPR027417">
    <property type="entry name" value="P-loop_NTPase"/>
</dbReference>
<evidence type="ECO:0000256" key="8">
    <source>
        <dbReference type="ARBA" id="ARBA00023251"/>
    </source>
</evidence>
<evidence type="ECO:0000256" key="5">
    <source>
        <dbReference type="ARBA" id="ARBA00022840"/>
    </source>
</evidence>
<keyword evidence="4" id="KW-0547">Nucleotide-binding</keyword>
<proteinExistence type="inferred from homology"/>
<evidence type="ECO:0000256" key="1">
    <source>
        <dbReference type="ARBA" id="ARBA00004413"/>
    </source>
</evidence>
<dbReference type="PROSITE" id="PS00211">
    <property type="entry name" value="ABC_TRANSPORTER_1"/>
    <property type="match status" value="1"/>
</dbReference>
<dbReference type="Proteomes" id="UP000295621">
    <property type="component" value="Unassembled WGS sequence"/>
</dbReference>
<dbReference type="GO" id="GO:0016887">
    <property type="term" value="F:ATP hydrolysis activity"/>
    <property type="evidence" value="ECO:0007669"/>
    <property type="project" value="InterPro"/>
</dbReference>
<organism evidence="11 12">
    <name type="scientific">Jiangella ureilytica</name>
    <dbReference type="NCBI Taxonomy" id="2530374"/>
    <lineage>
        <taxon>Bacteria</taxon>
        <taxon>Bacillati</taxon>
        <taxon>Actinomycetota</taxon>
        <taxon>Actinomycetes</taxon>
        <taxon>Jiangellales</taxon>
        <taxon>Jiangellaceae</taxon>
        <taxon>Jiangella</taxon>
    </lineage>
</organism>
<keyword evidence="2" id="KW-0813">Transport</keyword>
<dbReference type="Pfam" id="PF00005">
    <property type="entry name" value="ABC_tran"/>
    <property type="match status" value="1"/>
</dbReference>
<comment type="subcellular location">
    <subcellularLocation>
        <location evidence="1">Cell membrane</location>
        <topology evidence="1">Peripheral membrane protein</topology>
        <orientation evidence="1">Cytoplasmic side</orientation>
    </subcellularLocation>
</comment>
<comment type="caution">
    <text evidence="11">The sequence shown here is derived from an EMBL/GenBank/DDBJ whole genome shotgun (WGS) entry which is preliminary data.</text>
</comment>
<dbReference type="InterPro" id="IPR050763">
    <property type="entry name" value="ABC_transporter_ATP-binding"/>
</dbReference>
<gene>
    <name evidence="11" type="ORF">E1212_16685</name>
</gene>
<dbReference type="GO" id="GO:1900753">
    <property type="term" value="P:doxorubicin transport"/>
    <property type="evidence" value="ECO:0007669"/>
    <property type="project" value="InterPro"/>
</dbReference>
<evidence type="ECO:0000256" key="3">
    <source>
        <dbReference type="ARBA" id="ARBA00022475"/>
    </source>
</evidence>
<evidence type="ECO:0000313" key="12">
    <source>
        <dbReference type="Proteomes" id="UP000295621"/>
    </source>
</evidence>
<keyword evidence="8" id="KW-0046">Antibiotic resistance</keyword>
<evidence type="ECO:0000256" key="2">
    <source>
        <dbReference type="ARBA" id="ARBA00022448"/>
    </source>
</evidence>
<keyword evidence="7" id="KW-0472">Membrane</keyword>
<dbReference type="Gene3D" id="3.40.50.300">
    <property type="entry name" value="P-loop containing nucleotide triphosphate hydrolases"/>
    <property type="match status" value="1"/>
</dbReference>
<name>A0A4V2XWM8_9ACTN</name>
<evidence type="ECO:0000256" key="6">
    <source>
        <dbReference type="ARBA" id="ARBA00022967"/>
    </source>
</evidence>
<evidence type="ECO:0000256" key="7">
    <source>
        <dbReference type="ARBA" id="ARBA00023136"/>
    </source>
</evidence>
<reference evidence="11 12" key="1">
    <citation type="submission" date="2019-02" db="EMBL/GenBank/DDBJ databases">
        <title>Draft genome sequences of novel Actinobacteria.</title>
        <authorList>
            <person name="Sahin N."/>
            <person name="Ay H."/>
            <person name="Saygin H."/>
        </authorList>
    </citation>
    <scope>NUCLEOTIDE SEQUENCE [LARGE SCALE GENOMIC DNA]</scope>
    <source>
        <strain evidence="11 12">KC603</strain>
    </source>
</reference>
<dbReference type="PANTHER" id="PTHR42711">
    <property type="entry name" value="ABC TRANSPORTER ATP-BINDING PROTEIN"/>
    <property type="match status" value="1"/>
</dbReference>
<dbReference type="InterPro" id="IPR003593">
    <property type="entry name" value="AAA+_ATPase"/>
</dbReference>
<dbReference type="AlphaFoldDB" id="A0A4V2XWM8"/>
<dbReference type="PROSITE" id="PS50893">
    <property type="entry name" value="ABC_TRANSPORTER_2"/>
    <property type="match status" value="1"/>
</dbReference>
<comment type="similarity">
    <text evidence="9">Belongs to the ABC transporter superfamily. Drug exporter-1 (DrugE1) (TC 3.A.1.105) family.</text>
</comment>
<dbReference type="InterPro" id="IPR003439">
    <property type="entry name" value="ABC_transporter-like_ATP-bd"/>
</dbReference>
<dbReference type="Pfam" id="PF13732">
    <property type="entry name" value="DrrA1-3_C"/>
    <property type="match status" value="1"/>
</dbReference>
<accession>A0A4V2XWM8</accession>
<dbReference type="GO" id="GO:0046677">
    <property type="term" value="P:response to antibiotic"/>
    <property type="evidence" value="ECO:0007669"/>
    <property type="project" value="UniProtKB-KW"/>
</dbReference>
<dbReference type="EMBL" id="SMKL01000036">
    <property type="protein sequence ID" value="TDC49915.1"/>
    <property type="molecule type" value="Genomic_DNA"/>
</dbReference>
<evidence type="ECO:0000256" key="4">
    <source>
        <dbReference type="ARBA" id="ARBA00022741"/>
    </source>
</evidence>
<dbReference type="InterPro" id="IPR017871">
    <property type="entry name" value="ABC_transporter-like_CS"/>
</dbReference>
<keyword evidence="3" id="KW-1003">Cell membrane</keyword>
<sequence>MRRPHCSAEPFDNIRLDLYKKSPAVAAGGSVRATSSRRPCQGRLPRCLHPTGEDTTVNAITAEGLVKTFGSGEKAVKAVGGVDLVVPEGTVVGLLGPNGAGKTTTVRMLTTLLAPDAGRAVVAGHDVVREPQAVRSKIGLSGQYAAVDENLTGRENLWLFGRLYQLSSKEASKRAAELLEQFNLTDAADRTLKTYSGGMRRRLDLAGSLIVRPQVLFLDEPTTGLDPSSRLDLWDVIRERVAEGSTILLTTQYLEEADALADDIVVIDHGVIIAQGTADQLKAQIGGERIEVIVHDPEALGKAEQVLNLGSGGQCLRDDHTRKLTVPTHTGSKGLIQVIRDLDEAGVGIDDIALRRPTLDDVFVKLTGRHAEDETQAETAQGRAS</sequence>
<dbReference type="GO" id="GO:0005524">
    <property type="term" value="F:ATP binding"/>
    <property type="evidence" value="ECO:0007669"/>
    <property type="project" value="UniProtKB-KW"/>
</dbReference>
<dbReference type="SMART" id="SM00382">
    <property type="entry name" value="AAA"/>
    <property type="match status" value="1"/>
</dbReference>
<evidence type="ECO:0000313" key="11">
    <source>
        <dbReference type="EMBL" id="TDC49915.1"/>
    </source>
</evidence>
<dbReference type="SUPFAM" id="SSF52540">
    <property type="entry name" value="P-loop containing nucleoside triphosphate hydrolases"/>
    <property type="match status" value="1"/>
</dbReference>
<dbReference type="OrthoDB" id="9804819at2"/>
<evidence type="ECO:0000259" key="10">
    <source>
        <dbReference type="PROSITE" id="PS50893"/>
    </source>
</evidence>
<feature type="domain" description="ABC transporter" evidence="10">
    <location>
        <begin position="60"/>
        <end position="294"/>
    </location>
</feature>
<protein>
    <submittedName>
        <fullName evidence="11">ATP-binding cassette domain-containing protein</fullName>
    </submittedName>
</protein>
<keyword evidence="6" id="KW-1278">Translocase</keyword>
<evidence type="ECO:0000256" key="9">
    <source>
        <dbReference type="ARBA" id="ARBA00049985"/>
    </source>
</evidence>
<dbReference type="NCBIfam" id="TIGR01188">
    <property type="entry name" value="drrA"/>
    <property type="match status" value="1"/>
</dbReference>
<dbReference type="FunFam" id="3.40.50.300:FF:000589">
    <property type="entry name" value="ABC transporter, ATP-binding subunit"/>
    <property type="match status" value="1"/>
</dbReference>
<keyword evidence="5 11" id="KW-0067">ATP-binding</keyword>